<dbReference type="Pfam" id="PF07690">
    <property type="entry name" value="MFS_1"/>
    <property type="match status" value="2"/>
</dbReference>
<name>A0A2U2PLS7_9SPHI</name>
<keyword evidence="2 5" id="KW-0812">Transmembrane</keyword>
<feature type="domain" description="Major facilitator superfamily (MFS) profile" evidence="6">
    <location>
        <begin position="12"/>
        <end position="388"/>
    </location>
</feature>
<dbReference type="InterPro" id="IPR052714">
    <property type="entry name" value="MFS_Exporter"/>
</dbReference>
<dbReference type="CDD" id="cd17489">
    <property type="entry name" value="MFS_YfcJ_like"/>
    <property type="match status" value="1"/>
</dbReference>
<evidence type="ECO:0000256" key="4">
    <source>
        <dbReference type="ARBA" id="ARBA00023136"/>
    </source>
</evidence>
<evidence type="ECO:0000313" key="7">
    <source>
        <dbReference type="EMBL" id="PWG82278.1"/>
    </source>
</evidence>
<dbReference type="PROSITE" id="PS50850">
    <property type="entry name" value="MFS"/>
    <property type="match status" value="1"/>
</dbReference>
<dbReference type="InterPro" id="IPR011701">
    <property type="entry name" value="MFS"/>
</dbReference>
<dbReference type="EMBL" id="QEAS01000002">
    <property type="protein sequence ID" value="PWG82278.1"/>
    <property type="molecule type" value="Genomic_DNA"/>
</dbReference>
<comment type="subcellular location">
    <subcellularLocation>
        <location evidence="1">Membrane</location>
        <topology evidence="1">Multi-pass membrane protein</topology>
    </subcellularLocation>
</comment>
<feature type="transmembrane region" description="Helical" evidence="5">
    <location>
        <begin position="211"/>
        <end position="233"/>
    </location>
</feature>
<organism evidence="7 8">
    <name type="scientific">Pararcticibacter amylolyticus</name>
    <dbReference type="NCBI Taxonomy" id="2173175"/>
    <lineage>
        <taxon>Bacteria</taxon>
        <taxon>Pseudomonadati</taxon>
        <taxon>Bacteroidota</taxon>
        <taxon>Sphingobacteriia</taxon>
        <taxon>Sphingobacteriales</taxon>
        <taxon>Sphingobacteriaceae</taxon>
        <taxon>Pararcticibacter</taxon>
    </lineage>
</organism>
<keyword evidence="8" id="KW-1185">Reference proteome</keyword>
<gene>
    <name evidence="7" type="ORF">DDR33_03370</name>
</gene>
<feature type="transmembrane region" description="Helical" evidence="5">
    <location>
        <begin position="165"/>
        <end position="184"/>
    </location>
</feature>
<protein>
    <submittedName>
        <fullName evidence="7">MFS transporter</fullName>
    </submittedName>
</protein>
<feature type="transmembrane region" description="Helical" evidence="5">
    <location>
        <begin position="362"/>
        <end position="382"/>
    </location>
</feature>
<evidence type="ECO:0000256" key="5">
    <source>
        <dbReference type="SAM" id="Phobius"/>
    </source>
</evidence>
<accession>A0A2U2PLS7</accession>
<dbReference type="InterPro" id="IPR001958">
    <property type="entry name" value="Tet-R_TetA/multi-R_MdtG-like"/>
</dbReference>
<dbReference type="GO" id="GO:0016020">
    <property type="term" value="C:membrane"/>
    <property type="evidence" value="ECO:0007669"/>
    <property type="project" value="UniProtKB-SubCell"/>
</dbReference>
<feature type="transmembrane region" description="Helical" evidence="5">
    <location>
        <begin position="46"/>
        <end position="65"/>
    </location>
</feature>
<feature type="transmembrane region" description="Helical" evidence="5">
    <location>
        <begin position="12"/>
        <end position="31"/>
    </location>
</feature>
<dbReference type="PANTHER" id="PTHR23531">
    <property type="entry name" value="QUINOLENE RESISTANCE PROTEIN NORA"/>
    <property type="match status" value="1"/>
</dbReference>
<dbReference type="GO" id="GO:0022857">
    <property type="term" value="F:transmembrane transporter activity"/>
    <property type="evidence" value="ECO:0007669"/>
    <property type="project" value="InterPro"/>
</dbReference>
<evidence type="ECO:0000259" key="6">
    <source>
        <dbReference type="PROSITE" id="PS50850"/>
    </source>
</evidence>
<dbReference type="PRINTS" id="PR01035">
    <property type="entry name" value="TCRTETA"/>
</dbReference>
<dbReference type="Gene3D" id="1.20.1250.20">
    <property type="entry name" value="MFS general substrate transporter like domains"/>
    <property type="match status" value="2"/>
</dbReference>
<reference evidence="7 8" key="1">
    <citation type="submission" date="2018-04" db="EMBL/GenBank/DDBJ databases">
        <title>Pedobacter chongqingensis sp. nov., isolated from a rottenly hemp rope.</title>
        <authorList>
            <person name="Cai Y."/>
        </authorList>
    </citation>
    <scope>NUCLEOTIDE SEQUENCE [LARGE SCALE GENOMIC DNA]</scope>
    <source>
        <strain evidence="7 8">FJ4-8</strain>
    </source>
</reference>
<feature type="transmembrane region" description="Helical" evidence="5">
    <location>
        <begin position="77"/>
        <end position="104"/>
    </location>
</feature>
<feature type="transmembrane region" description="Helical" evidence="5">
    <location>
        <begin position="331"/>
        <end position="356"/>
    </location>
</feature>
<dbReference type="AlphaFoldDB" id="A0A2U2PLS7"/>
<evidence type="ECO:0000313" key="8">
    <source>
        <dbReference type="Proteomes" id="UP000245647"/>
    </source>
</evidence>
<dbReference type="OrthoDB" id="9812221at2"/>
<feature type="transmembrane region" description="Helical" evidence="5">
    <location>
        <begin position="298"/>
        <end position="319"/>
    </location>
</feature>
<keyword evidence="3 5" id="KW-1133">Transmembrane helix</keyword>
<dbReference type="PANTHER" id="PTHR23531:SF1">
    <property type="entry name" value="QUINOLENE RESISTANCE PROTEIN NORA"/>
    <property type="match status" value="1"/>
</dbReference>
<evidence type="ECO:0000256" key="3">
    <source>
        <dbReference type="ARBA" id="ARBA00022989"/>
    </source>
</evidence>
<evidence type="ECO:0000256" key="1">
    <source>
        <dbReference type="ARBA" id="ARBA00004141"/>
    </source>
</evidence>
<dbReference type="InterPro" id="IPR020846">
    <property type="entry name" value="MFS_dom"/>
</dbReference>
<comment type="caution">
    <text evidence="7">The sequence shown here is derived from an EMBL/GenBank/DDBJ whole genome shotgun (WGS) entry which is preliminary data.</text>
</comment>
<feature type="transmembrane region" description="Helical" evidence="5">
    <location>
        <begin position="245"/>
        <end position="262"/>
    </location>
</feature>
<dbReference type="Proteomes" id="UP000245647">
    <property type="component" value="Unassembled WGS sequence"/>
</dbReference>
<dbReference type="SUPFAM" id="SSF103473">
    <property type="entry name" value="MFS general substrate transporter"/>
    <property type="match status" value="1"/>
</dbReference>
<keyword evidence="4 5" id="KW-0472">Membrane</keyword>
<feature type="transmembrane region" description="Helical" evidence="5">
    <location>
        <begin position="274"/>
        <end position="292"/>
    </location>
</feature>
<evidence type="ECO:0000256" key="2">
    <source>
        <dbReference type="ARBA" id="ARBA00022692"/>
    </source>
</evidence>
<dbReference type="InterPro" id="IPR036259">
    <property type="entry name" value="MFS_trans_sf"/>
</dbReference>
<proteinExistence type="predicted"/>
<dbReference type="RefSeq" id="WP_109414554.1">
    <property type="nucleotide sequence ID" value="NZ_QEAS01000002.1"/>
</dbReference>
<sequence length="392" mass="42259">MSIQRHPIYNWSFGLLCFSSLLFSASFNMLIPELPAYLTKIGGAEYKGLIIALFTLTAGISRPFSGKLTDTVGRVPVMAVGSIVCFVCGFLYPVLTSVSGFLFLRLVHGFSTGFKPTATAAYVADIVPVNRWGEAMGIHGLCFSTGMAIGPAIGSAITGSYSINVLFYCSSAFALMSIIILMNMKETVPQKQRFSTSLLKISRNEIIEWRVFPAALVTLLSYLGYGVLITLVPDKGEHLGMTNKGLFFMTFTISSLLIRFIAGKVSDSYGRVKVIKVALVLLCLAFVLIGKADSTASFLVASVVYGIASGILSPAINAWTVDLSHPERRGMAMATMYIALEAGIGIGALLAGWIYQNEVSRIPLNFYIAAVVSLAALLYILGKDKLKKTEAI</sequence>